<sequence length="55" mass="5932">MKHIEPLTCSTDAGINFAVANSSLALGPDTRTTAIYELVDSPLPSNLLKKVIIKY</sequence>
<accession>I4H9D6</accession>
<gene>
    <name evidence="1" type="ORF">MICAF_4250006</name>
</gene>
<organism evidence="1 2">
    <name type="scientific">Microcystis aeruginosa PCC 9807</name>
    <dbReference type="NCBI Taxonomy" id="1160283"/>
    <lineage>
        <taxon>Bacteria</taxon>
        <taxon>Bacillati</taxon>
        <taxon>Cyanobacteriota</taxon>
        <taxon>Cyanophyceae</taxon>
        <taxon>Oscillatoriophycideae</taxon>
        <taxon>Chroococcales</taxon>
        <taxon>Microcystaceae</taxon>
        <taxon>Microcystis</taxon>
    </lineage>
</organism>
<dbReference type="AlphaFoldDB" id="I4H9D6"/>
<dbReference type="HOGENOM" id="CLU_3027194_0_0_3"/>
<dbReference type="EMBL" id="CAIM01000363">
    <property type="protein sequence ID" value="CCI18660.1"/>
    <property type="molecule type" value="Genomic_DNA"/>
</dbReference>
<dbReference type="Proteomes" id="UP000003613">
    <property type="component" value="Unassembled WGS sequence"/>
</dbReference>
<evidence type="ECO:0000313" key="2">
    <source>
        <dbReference type="Proteomes" id="UP000003613"/>
    </source>
</evidence>
<evidence type="ECO:0000313" key="1">
    <source>
        <dbReference type="EMBL" id="CCI18660.1"/>
    </source>
</evidence>
<protein>
    <submittedName>
        <fullName evidence="1">Uncharacterized protein</fullName>
    </submittedName>
</protein>
<name>I4H9D6_MICAE</name>
<proteinExistence type="predicted"/>
<reference evidence="1 2" key="1">
    <citation type="submission" date="2012-04" db="EMBL/GenBank/DDBJ databases">
        <authorList>
            <person name="Genoscope - CEA"/>
        </authorList>
    </citation>
    <scope>NUCLEOTIDE SEQUENCE [LARGE SCALE GENOMIC DNA]</scope>
    <source>
        <strain evidence="1 2">9807</strain>
    </source>
</reference>
<comment type="caution">
    <text evidence="1">The sequence shown here is derived from an EMBL/GenBank/DDBJ whole genome shotgun (WGS) entry which is preliminary data.</text>
</comment>